<proteinExistence type="predicted"/>
<feature type="transmembrane region" description="Helical" evidence="5">
    <location>
        <begin position="85"/>
        <end position="101"/>
    </location>
</feature>
<sequence length="630" mass="73709">MSFISKFLRNSFDKEIDGTGLAVFRIVYSFFLLCEIAQMFYFRHLIFDKIPYIELAEINFAIPISIWFLSVLFILFGAFTRFFTILNYLMSLILIGSIGSYEYHVFYAYMGVNFLLIFLPISQCFSIDRLIQKLKYSNTTFQYNPSKKVKQLYYFLPLFVAIGLVYFDSIFVKLTANSWLQGLGMWMPSSFPMMVHNNLTFVLNNKIVMLFLGYLTLIFEALFIFLFFRKKFRILMLIIGVGLHLGILITFPIPWFALIFISLYLLLVPVSFWQKVFKIKSYKKTLKFYYDAECPLCVRTKIIITHFDFFNKIEFKTVQFDASEDTGLNDIDRNTLLDDIHSVDLKGTVFSGVDTYIQVLKRIFYLYPISLLLRVPGIYHLAKKVYAYVALNRTNERCTEENCGYNPPEIPNDSNIKLLQNYNVNDLKLSLFKLLIYSLSFAQLIIILNSPLSNKFYAFTGFEKSKIHSYFSAFNRNLISTTKPLFGLTSHNVFIDDIHYKGYQHIIAILYKNSVTNEEVWLPIIDKNGQPSYYNYGTNWRKVSFSMNNPNINLKILNDGVRDFTAFWASKNRIDLKDATFLIKVKKIDSPKGWEKDFLNKQIAKPWIDGGFIQWNDNQFSSQIKDIESL</sequence>
<name>A0ABP7UBF0_9FLAO</name>
<keyword evidence="8" id="KW-1185">Reference proteome</keyword>
<keyword evidence="2 5" id="KW-0812">Transmembrane</keyword>
<feature type="transmembrane region" description="Helical" evidence="5">
    <location>
        <begin position="21"/>
        <end position="40"/>
    </location>
</feature>
<keyword evidence="4 5" id="KW-0472">Membrane</keyword>
<comment type="caution">
    <text evidence="7">The sequence shown here is derived from an EMBL/GenBank/DDBJ whole genome shotgun (WGS) entry which is preliminary data.</text>
</comment>
<dbReference type="SMART" id="SM00752">
    <property type="entry name" value="HTTM"/>
    <property type="match status" value="1"/>
</dbReference>
<feature type="transmembrane region" description="Helical" evidence="5">
    <location>
        <begin position="207"/>
        <end position="227"/>
    </location>
</feature>
<gene>
    <name evidence="7" type="ORF">GCM10022388_00110</name>
</gene>
<evidence type="ECO:0000313" key="7">
    <source>
        <dbReference type="EMBL" id="GAA4039600.1"/>
    </source>
</evidence>
<feature type="transmembrane region" description="Helical" evidence="5">
    <location>
        <begin position="234"/>
        <end position="251"/>
    </location>
</feature>
<evidence type="ECO:0000256" key="2">
    <source>
        <dbReference type="ARBA" id="ARBA00022692"/>
    </source>
</evidence>
<dbReference type="InterPro" id="IPR011020">
    <property type="entry name" value="HTTM-like"/>
</dbReference>
<evidence type="ECO:0000256" key="4">
    <source>
        <dbReference type="ARBA" id="ARBA00023136"/>
    </source>
</evidence>
<feature type="transmembrane region" description="Helical" evidence="5">
    <location>
        <begin position="107"/>
        <end position="131"/>
    </location>
</feature>
<evidence type="ECO:0000256" key="3">
    <source>
        <dbReference type="ARBA" id="ARBA00022989"/>
    </source>
</evidence>
<feature type="domain" description="HTTM-like" evidence="6">
    <location>
        <begin position="13"/>
        <end position="272"/>
    </location>
</feature>
<organism evidence="7 8">
    <name type="scientific">Flavobacterium chungnamense</name>
    <dbReference type="NCBI Taxonomy" id="706182"/>
    <lineage>
        <taxon>Bacteria</taxon>
        <taxon>Pseudomonadati</taxon>
        <taxon>Bacteroidota</taxon>
        <taxon>Flavobacteriia</taxon>
        <taxon>Flavobacteriales</taxon>
        <taxon>Flavobacteriaceae</taxon>
        <taxon>Flavobacterium</taxon>
    </lineage>
</organism>
<accession>A0ABP7UBF0</accession>
<dbReference type="PANTHER" id="PTHR39535:SF2">
    <property type="entry name" value="HTTM DOMAIN-CONTAINING PROTEIN"/>
    <property type="match status" value="1"/>
</dbReference>
<dbReference type="EMBL" id="BAABCS010000002">
    <property type="protein sequence ID" value="GAA4039600.1"/>
    <property type="molecule type" value="Genomic_DNA"/>
</dbReference>
<dbReference type="InterPro" id="IPR052964">
    <property type="entry name" value="Sporulation_signal_mat"/>
</dbReference>
<reference evidence="8" key="1">
    <citation type="journal article" date="2019" name="Int. J. Syst. Evol. Microbiol.">
        <title>The Global Catalogue of Microorganisms (GCM) 10K type strain sequencing project: providing services to taxonomists for standard genome sequencing and annotation.</title>
        <authorList>
            <consortium name="The Broad Institute Genomics Platform"/>
            <consortium name="The Broad Institute Genome Sequencing Center for Infectious Disease"/>
            <person name="Wu L."/>
            <person name="Ma J."/>
        </authorList>
    </citation>
    <scope>NUCLEOTIDE SEQUENCE [LARGE SCALE GENOMIC DNA]</scope>
    <source>
        <strain evidence="8">JCM 17068</strain>
    </source>
</reference>
<dbReference type="Proteomes" id="UP001500426">
    <property type="component" value="Unassembled WGS sequence"/>
</dbReference>
<dbReference type="Pfam" id="PF04134">
    <property type="entry name" value="DCC1-like"/>
    <property type="match status" value="1"/>
</dbReference>
<feature type="transmembrane region" description="Helical" evidence="5">
    <location>
        <begin position="429"/>
        <end position="448"/>
    </location>
</feature>
<dbReference type="InterPro" id="IPR007263">
    <property type="entry name" value="DCC1-like"/>
</dbReference>
<evidence type="ECO:0000256" key="1">
    <source>
        <dbReference type="ARBA" id="ARBA00004127"/>
    </source>
</evidence>
<dbReference type="PANTHER" id="PTHR39535">
    <property type="entry name" value="SPORULATION-DELAYING PROTEIN SDPB"/>
    <property type="match status" value="1"/>
</dbReference>
<feature type="transmembrane region" description="Helical" evidence="5">
    <location>
        <begin position="257"/>
        <end position="277"/>
    </location>
</feature>
<feature type="transmembrane region" description="Helical" evidence="5">
    <location>
        <begin position="152"/>
        <end position="172"/>
    </location>
</feature>
<protein>
    <recommendedName>
        <fullName evidence="6">HTTM-like domain-containing protein</fullName>
    </recommendedName>
</protein>
<feature type="transmembrane region" description="Helical" evidence="5">
    <location>
        <begin position="60"/>
        <end position="78"/>
    </location>
</feature>
<evidence type="ECO:0000313" key="8">
    <source>
        <dbReference type="Proteomes" id="UP001500426"/>
    </source>
</evidence>
<evidence type="ECO:0000256" key="5">
    <source>
        <dbReference type="SAM" id="Phobius"/>
    </source>
</evidence>
<keyword evidence="3 5" id="KW-1133">Transmembrane helix</keyword>
<comment type="subcellular location">
    <subcellularLocation>
        <location evidence="1">Endomembrane system</location>
        <topology evidence="1">Multi-pass membrane protein</topology>
    </subcellularLocation>
</comment>
<evidence type="ECO:0000259" key="6">
    <source>
        <dbReference type="SMART" id="SM00752"/>
    </source>
</evidence>